<dbReference type="Gene3D" id="3.30.300.30">
    <property type="match status" value="1"/>
</dbReference>
<dbReference type="AlphaFoldDB" id="A0A1G8ERS5"/>
<dbReference type="Gene3D" id="3.30.559.10">
    <property type="entry name" value="Chloramphenicol acetyltransferase-like domain"/>
    <property type="match status" value="1"/>
</dbReference>
<dbReference type="SUPFAM" id="SSF56801">
    <property type="entry name" value="Acetyl-CoA synthetase-like"/>
    <property type="match status" value="1"/>
</dbReference>
<reference evidence="6" key="1">
    <citation type="submission" date="2016-10" db="EMBL/GenBank/DDBJ databases">
        <authorList>
            <person name="Varghese N."/>
            <person name="Submissions S."/>
        </authorList>
    </citation>
    <scope>NUCLEOTIDE SEQUENCE [LARGE SCALE GENOMIC DNA]</scope>
    <source>
        <strain evidence="6">DSM 17933</strain>
    </source>
</reference>
<feature type="non-terminal residue" evidence="5">
    <location>
        <position position="1157"/>
    </location>
</feature>
<dbReference type="Proteomes" id="UP000199643">
    <property type="component" value="Unassembled WGS sequence"/>
</dbReference>
<name>A0A1G8ERS5_9SPHI</name>
<dbReference type="RefSeq" id="WP_143009157.1">
    <property type="nucleotide sequence ID" value="NZ_FNCH01000048.1"/>
</dbReference>
<dbReference type="SUPFAM" id="SSF52777">
    <property type="entry name" value="CoA-dependent acyltransferases"/>
    <property type="match status" value="3"/>
</dbReference>
<evidence type="ECO:0000259" key="2">
    <source>
        <dbReference type="Pfam" id="PF00501"/>
    </source>
</evidence>
<dbReference type="NCBIfam" id="TIGR01720">
    <property type="entry name" value="NRPS-para261"/>
    <property type="match status" value="1"/>
</dbReference>
<dbReference type="Gene3D" id="3.40.50.980">
    <property type="match status" value="2"/>
</dbReference>
<sequence length="1157" mass="132242">PVLVDIGRKTEWSDKIRTVKEQLREIPDKGISYGALAYLNNDEETRKSIRSTNAFQIIFNYLGQLDNFISHKECIDMVQGYGIRHSSAEENSSPHKIEIDIYILNDRMQFNWRYCQFNFLEKTIEELGADYVRKLKTIISHCIAVKDIKKTPSDFGLSKEVSIEELDEFLISQPIEGKNIQAIYPLSPIQEGMIFHSLYNSNASSYCEQLVCDLEGYINLSVLELSWSSILEKHTILRSSFHYKDFKFPVQCVHKELKIPFEFIDVREVPINKQPSYVEDLAFQNKKAGFNVDKPPLIRITVLRVSEDKYKMIWTSHHLLTDGWSMPILIDELLETYQTLLEGKKAKDEKIDSYKDYIDYLSLKDREAERLFWLNYLGESITGTLLPFVNPTKSRNKGDGRYKNQEIKINGTLLDSINLFRKNEHITLSTMVQGVWSFLLARYTDKEIVNYGLTVSGRPYNLDRMESRVGMFINSIPINTAVRSEMTVSSHLQELNENLISLKEFETTSLVDINRWVNSSEELFDTVIVFKKYPFEELEQKQGQKLTFKNIVFEEQNNYLLTIYVTEHKNEISLTFSYNNDLIDHTYVDLIITHFQNVLNQFLLNPTQAIGNIEFLAESELRLCEPNNESYHSVDQNTIDKLILKTAQSDPEKIAIEDGLNYITYKDLSQKASTLNNFIQVALELNPETIIGMLTDRGIEMITCITGIWIAGCAYLPLHPSLPIERIITIIENSGLRVLFYSKKYQKIAYELSVSCSQLQHLICVDQQVSGPTDDCSSERCKLWNYPQLVAQYSLDMPSRSQSDGLAYIIYTSGSTGIPKGAMIEHKGMLNHLYAKISDLQIDEHSIVAQNASQSFDISVWQMFAALTKGGKTLVYSDDIILDAEYFFRTVTADKVTILEVVPSYLAILMELESATAHSQMLSSLEFLIVTGETVSNTLVRRWFECFSTIPIVNAYGPTEASDDITHHIMNHIPEGLTVPIGKPIAGFNIYVVDREERKCPIGVKGELWVSGIGIGRGYINSPEKTEAVFMTDPFIKNHSVRLYRTGDMARYLPDGTIEFLGRKDNQIKIRGHRIELDEISSHISDLSEINETTVVHTEINGNSYIIAFVTSNSNKHINISEIRIKLSSRLPDYMVPSFIVHLESMPLTANGKIDKS</sequence>
<dbReference type="OrthoDB" id="9778383at2"/>
<dbReference type="InterPro" id="IPR045851">
    <property type="entry name" value="AMP-bd_C_sf"/>
</dbReference>
<evidence type="ECO:0000313" key="6">
    <source>
        <dbReference type="Proteomes" id="UP000199643"/>
    </source>
</evidence>
<feature type="domain" description="AMP-binding enzyme C-terminal" evidence="4">
    <location>
        <begin position="1082"/>
        <end position="1153"/>
    </location>
</feature>
<dbReference type="InterPro" id="IPR020845">
    <property type="entry name" value="AMP-binding_CS"/>
</dbReference>
<feature type="domain" description="Condensation" evidence="3">
    <location>
        <begin position="181"/>
        <end position="620"/>
    </location>
</feature>
<dbReference type="InterPro" id="IPR010071">
    <property type="entry name" value="AA_adenyl_dom"/>
</dbReference>
<dbReference type="GO" id="GO:0031177">
    <property type="term" value="F:phosphopantetheine binding"/>
    <property type="evidence" value="ECO:0007669"/>
    <property type="project" value="TreeGrafter"/>
</dbReference>
<dbReference type="Gene3D" id="3.30.559.30">
    <property type="entry name" value="Nonribosomal peptide synthetase, condensation domain"/>
    <property type="match status" value="2"/>
</dbReference>
<dbReference type="NCBIfam" id="TIGR01733">
    <property type="entry name" value="AA-adenyl-dom"/>
    <property type="match status" value="1"/>
</dbReference>
<dbReference type="Pfam" id="PF13193">
    <property type="entry name" value="AMP-binding_C"/>
    <property type="match status" value="1"/>
</dbReference>
<dbReference type="CDD" id="cd05930">
    <property type="entry name" value="A_NRPS"/>
    <property type="match status" value="1"/>
</dbReference>
<keyword evidence="6" id="KW-1185">Reference proteome</keyword>
<dbReference type="Gene3D" id="2.30.38.10">
    <property type="entry name" value="Luciferase, Domain 3"/>
    <property type="match status" value="1"/>
</dbReference>
<dbReference type="GO" id="GO:0043041">
    <property type="term" value="P:amino acid activation for nonribosomal peptide biosynthetic process"/>
    <property type="evidence" value="ECO:0007669"/>
    <property type="project" value="TreeGrafter"/>
</dbReference>
<organism evidence="5 6">
    <name type="scientific">Pedobacter terrae</name>
    <dbReference type="NCBI Taxonomy" id="405671"/>
    <lineage>
        <taxon>Bacteria</taxon>
        <taxon>Pseudomonadati</taxon>
        <taxon>Bacteroidota</taxon>
        <taxon>Sphingobacteriia</taxon>
        <taxon>Sphingobacteriales</taxon>
        <taxon>Sphingobacteriaceae</taxon>
        <taxon>Pedobacter</taxon>
    </lineage>
</organism>
<feature type="domain" description="Condensation" evidence="3">
    <location>
        <begin position="1"/>
        <end position="151"/>
    </location>
</feature>
<dbReference type="Pfam" id="PF00668">
    <property type="entry name" value="Condensation"/>
    <property type="match status" value="2"/>
</dbReference>
<proteinExistence type="predicted"/>
<dbReference type="PANTHER" id="PTHR45527">
    <property type="entry name" value="NONRIBOSOMAL PEPTIDE SYNTHETASE"/>
    <property type="match status" value="1"/>
</dbReference>
<evidence type="ECO:0000313" key="5">
    <source>
        <dbReference type="EMBL" id="SDH72564.1"/>
    </source>
</evidence>
<dbReference type="PANTHER" id="PTHR45527:SF1">
    <property type="entry name" value="FATTY ACID SYNTHASE"/>
    <property type="match status" value="1"/>
</dbReference>
<gene>
    <name evidence="5" type="ORF">SAMN05421827_1481</name>
</gene>
<dbReference type="GO" id="GO:0005737">
    <property type="term" value="C:cytoplasm"/>
    <property type="evidence" value="ECO:0007669"/>
    <property type="project" value="TreeGrafter"/>
</dbReference>
<feature type="domain" description="AMP-dependent synthetase/ligase" evidence="2">
    <location>
        <begin position="645"/>
        <end position="1019"/>
    </location>
</feature>
<evidence type="ECO:0000259" key="3">
    <source>
        <dbReference type="Pfam" id="PF00668"/>
    </source>
</evidence>
<dbReference type="GO" id="GO:0003824">
    <property type="term" value="F:catalytic activity"/>
    <property type="evidence" value="ECO:0007669"/>
    <property type="project" value="InterPro"/>
</dbReference>
<dbReference type="InterPro" id="IPR025110">
    <property type="entry name" value="AMP-bd_C"/>
</dbReference>
<dbReference type="GO" id="GO:0044550">
    <property type="term" value="P:secondary metabolite biosynthetic process"/>
    <property type="evidence" value="ECO:0007669"/>
    <property type="project" value="TreeGrafter"/>
</dbReference>
<dbReference type="Pfam" id="PF00501">
    <property type="entry name" value="AMP-binding"/>
    <property type="match status" value="1"/>
</dbReference>
<dbReference type="InterPro" id="IPR000873">
    <property type="entry name" value="AMP-dep_synth/lig_dom"/>
</dbReference>
<protein>
    <submittedName>
        <fullName evidence="5">Non-ribosomal peptide synthase domain TIGR01720/amino acid adenylation domain-containing protein</fullName>
    </submittedName>
</protein>
<feature type="non-terminal residue" evidence="5">
    <location>
        <position position="1"/>
    </location>
</feature>
<evidence type="ECO:0000259" key="4">
    <source>
        <dbReference type="Pfam" id="PF13193"/>
    </source>
</evidence>
<dbReference type="InterPro" id="IPR023213">
    <property type="entry name" value="CAT-like_dom_sf"/>
</dbReference>
<dbReference type="PROSITE" id="PS00455">
    <property type="entry name" value="AMP_BINDING"/>
    <property type="match status" value="1"/>
</dbReference>
<dbReference type="InterPro" id="IPR001242">
    <property type="entry name" value="Condensation_dom"/>
</dbReference>
<keyword evidence="1" id="KW-0677">Repeat</keyword>
<dbReference type="EMBL" id="FNCH01000048">
    <property type="protein sequence ID" value="SDH72564.1"/>
    <property type="molecule type" value="Genomic_DNA"/>
</dbReference>
<evidence type="ECO:0000256" key="1">
    <source>
        <dbReference type="ARBA" id="ARBA00022737"/>
    </source>
</evidence>
<accession>A0A1G8ERS5</accession>
<dbReference type="InterPro" id="IPR010060">
    <property type="entry name" value="NRPS_synth"/>
</dbReference>
<dbReference type="STRING" id="405671.SAMN05421827_1481"/>